<dbReference type="EMBL" id="NBNE01007503">
    <property type="protein sequence ID" value="OWZ00575.1"/>
    <property type="molecule type" value="Genomic_DNA"/>
</dbReference>
<organism evidence="1 2">
    <name type="scientific">Phytophthora megakarya</name>
    <dbReference type="NCBI Taxonomy" id="4795"/>
    <lineage>
        <taxon>Eukaryota</taxon>
        <taxon>Sar</taxon>
        <taxon>Stramenopiles</taxon>
        <taxon>Oomycota</taxon>
        <taxon>Peronosporomycetes</taxon>
        <taxon>Peronosporales</taxon>
        <taxon>Peronosporaceae</taxon>
        <taxon>Phytophthora</taxon>
    </lineage>
</organism>
<reference evidence="2" key="1">
    <citation type="submission" date="2017-03" db="EMBL/GenBank/DDBJ databases">
        <title>Phytopthora megakarya and P. palmivora, two closely related causual agents of cacao black pod achieved similar genome size and gene model numbers by different mechanisms.</title>
        <authorList>
            <person name="Ali S."/>
            <person name="Shao J."/>
            <person name="Larry D.J."/>
            <person name="Kronmiller B."/>
            <person name="Shen D."/>
            <person name="Strem M.D."/>
            <person name="Melnick R.L."/>
            <person name="Guiltinan M.J."/>
            <person name="Tyler B.M."/>
            <person name="Meinhardt L.W."/>
            <person name="Bailey B.A."/>
        </authorList>
    </citation>
    <scope>NUCLEOTIDE SEQUENCE [LARGE SCALE GENOMIC DNA]</scope>
    <source>
        <strain evidence="2">zdho120</strain>
    </source>
</reference>
<accession>A0A225V5G4</accession>
<keyword evidence="2" id="KW-1185">Reference proteome</keyword>
<dbReference type="OrthoDB" id="117733at2759"/>
<dbReference type="AlphaFoldDB" id="A0A225V5G4"/>
<sequence>MPRRIDWCEKAINQDTVGTARVLDERKTLEITHSNSMMCVHCHGAQHKMRYRLLNCSSALCMEQGLQVCAWRGKTLMCLETGTQSVYDCRKHISSISSPRTKRVPSAQKDFCREMATHHLRSVRIRHTLTRKFDKTLESLPDLRTVQNFVNYYSRKYLENHGRVDSIKEMQNNMEFTGSQPQSQAFSFGWEMDGEGNLVVGNGSDQRPFITGITTKALLLRMDRPPASFVFHIDATYKTNHCDYPTESVFEAALLALKRIFGWVAEKELRLHYPLAHADQAQYNAPQKSFGDYGNFQFLMCFYDMHFARSLGEFVWMQEAALQRWLSDLSLVAFTMYMNEQSLSGQFCLWQAFATPSGFAATYNPVETFNAVPKRDYTLRRRLKMGVLLLELSARRSSNSETTKIFHYRTLLAKALVRRASDMRRGCDVGAC</sequence>
<protein>
    <recommendedName>
        <fullName evidence="3">MULE transposase domain-containing protein</fullName>
    </recommendedName>
</protein>
<comment type="caution">
    <text evidence="1">The sequence shown here is derived from an EMBL/GenBank/DDBJ whole genome shotgun (WGS) entry which is preliminary data.</text>
</comment>
<evidence type="ECO:0008006" key="3">
    <source>
        <dbReference type="Google" id="ProtNLM"/>
    </source>
</evidence>
<name>A0A225V5G4_9STRA</name>
<gene>
    <name evidence="1" type="ORF">PHMEG_00028202</name>
</gene>
<evidence type="ECO:0000313" key="2">
    <source>
        <dbReference type="Proteomes" id="UP000198211"/>
    </source>
</evidence>
<proteinExistence type="predicted"/>
<evidence type="ECO:0000313" key="1">
    <source>
        <dbReference type="EMBL" id="OWZ00575.1"/>
    </source>
</evidence>
<dbReference type="Proteomes" id="UP000198211">
    <property type="component" value="Unassembled WGS sequence"/>
</dbReference>